<feature type="transmembrane region" description="Helical" evidence="6">
    <location>
        <begin position="174"/>
        <end position="193"/>
    </location>
</feature>
<organism evidence="7 8">
    <name type="scientific">Modicisalibacter luteus</name>
    <dbReference type="NCBI Taxonomy" id="453962"/>
    <lineage>
        <taxon>Bacteria</taxon>
        <taxon>Pseudomonadati</taxon>
        <taxon>Pseudomonadota</taxon>
        <taxon>Gammaproteobacteria</taxon>
        <taxon>Oceanospirillales</taxon>
        <taxon>Halomonadaceae</taxon>
        <taxon>Modicisalibacter</taxon>
    </lineage>
</organism>
<evidence type="ECO:0000256" key="5">
    <source>
        <dbReference type="SAM" id="MobiDB-lite"/>
    </source>
</evidence>
<feature type="compositionally biased region" description="Polar residues" evidence="5">
    <location>
        <begin position="1"/>
        <end position="11"/>
    </location>
</feature>
<comment type="subcellular location">
    <subcellularLocation>
        <location evidence="1">Membrane</location>
        <topology evidence="1">Multi-pass membrane protein</topology>
    </subcellularLocation>
</comment>
<feature type="region of interest" description="Disordered" evidence="5">
    <location>
        <begin position="1"/>
        <end position="27"/>
    </location>
</feature>
<dbReference type="InterPro" id="IPR000292">
    <property type="entry name" value="For/NO2_transpt"/>
</dbReference>
<dbReference type="InterPro" id="IPR023271">
    <property type="entry name" value="Aquaporin-like"/>
</dbReference>
<name>A0ABV7LZN0_9GAMM</name>
<dbReference type="PANTHER" id="PTHR30520">
    <property type="entry name" value="FORMATE TRANSPORTER-RELATED"/>
    <property type="match status" value="1"/>
</dbReference>
<feature type="transmembrane region" description="Helical" evidence="6">
    <location>
        <begin position="45"/>
        <end position="64"/>
    </location>
</feature>
<dbReference type="RefSeq" id="WP_019017318.1">
    <property type="nucleotide sequence ID" value="NZ_BMXD01000003.1"/>
</dbReference>
<keyword evidence="8" id="KW-1185">Reference proteome</keyword>
<sequence>MTPQDDSQTLGQDAKRVKESPAEAAGVHKAIREGGEKELSRTASALFWSAVAAGLSISFSMVTMGLLRAHLPDTEVAFLVECFGYTVGFLVIGLAKQQLFTENTLTAVLPIMTSPNFTNLAKMLRLWVVVLIGNLVGVAVFAYAIQALPILDPKTHEAFVSLGEDVLINTKGEMFAKGIVAGWIIATMVWLMPAADQAKIWVIIIMTYLVALGEFTHIIVGSTEILFLVFDGQASWSEYLFHFMFPVLAGNVIGGTFIFALISHAQIRSDKPPR</sequence>
<reference evidence="8" key="1">
    <citation type="journal article" date="2019" name="Int. J. Syst. Evol. Microbiol.">
        <title>The Global Catalogue of Microorganisms (GCM) 10K type strain sequencing project: providing services to taxonomists for standard genome sequencing and annotation.</title>
        <authorList>
            <consortium name="The Broad Institute Genomics Platform"/>
            <consortium name="The Broad Institute Genome Sequencing Center for Infectious Disease"/>
            <person name="Wu L."/>
            <person name="Ma J."/>
        </authorList>
    </citation>
    <scope>NUCLEOTIDE SEQUENCE [LARGE SCALE GENOMIC DNA]</scope>
    <source>
        <strain evidence="8">KCTC 12847</strain>
    </source>
</reference>
<accession>A0ABV7LZN0</accession>
<dbReference type="EMBL" id="JBHRUH010000012">
    <property type="protein sequence ID" value="MFC3291869.1"/>
    <property type="molecule type" value="Genomic_DNA"/>
</dbReference>
<proteinExistence type="predicted"/>
<protein>
    <submittedName>
        <fullName evidence="7">Formate/nitrite transporter family protein</fullName>
    </submittedName>
</protein>
<feature type="transmembrane region" description="Helical" evidence="6">
    <location>
        <begin position="200"/>
        <end position="220"/>
    </location>
</feature>
<evidence type="ECO:0000313" key="7">
    <source>
        <dbReference type="EMBL" id="MFC3291869.1"/>
    </source>
</evidence>
<feature type="transmembrane region" description="Helical" evidence="6">
    <location>
        <begin position="240"/>
        <end position="262"/>
    </location>
</feature>
<dbReference type="Gene3D" id="1.20.1080.10">
    <property type="entry name" value="Glycerol uptake facilitator protein"/>
    <property type="match status" value="1"/>
</dbReference>
<evidence type="ECO:0000256" key="3">
    <source>
        <dbReference type="ARBA" id="ARBA00022989"/>
    </source>
</evidence>
<evidence type="ECO:0000256" key="1">
    <source>
        <dbReference type="ARBA" id="ARBA00004141"/>
    </source>
</evidence>
<evidence type="ECO:0000256" key="4">
    <source>
        <dbReference type="ARBA" id="ARBA00023136"/>
    </source>
</evidence>
<keyword evidence="2 6" id="KW-0812">Transmembrane</keyword>
<gene>
    <name evidence="7" type="ORF">ACFOEI_07285</name>
</gene>
<feature type="transmembrane region" description="Helical" evidence="6">
    <location>
        <begin position="126"/>
        <end position="145"/>
    </location>
</feature>
<dbReference type="PANTHER" id="PTHR30520:SF2">
    <property type="entry name" value="INNER MEMBRANE PROTEIN YFDC"/>
    <property type="match status" value="1"/>
</dbReference>
<evidence type="ECO:0000256" key="2">
    <source>
        <dbReference type="ARBA" id="ARBA00022692"/>
    </source>
</evidence>
<evidence type="ECO:0000256" key="6">
    <source>
        <dbReference type="SAM" id="Phobius"/>
    </source>
</evidence>
<dbReference type="Pfam" id="PF01226">
    <property type="entry name" value="Form_Nir_trans"/>
    <property type="match status" value="1"/>
</dbReference>
<comment type="caution">
    <text evidence="7">The sequence shown here is derived from an EMBL/GenBank/DDBJ whole genome shotgun (WGS) entry which is preliminary data.</text>
</comment>
<keyword evidence="3 6" id="KW-1133">Transmembrane helix</keyword>
<keyword evidence="4 6" id="KW-0472">Membrane</keyword>
<evidence type="ECO:0000313" key="8">
    <source>
        <dbReference type="Proteomes" id="UP001595640"/>
    </source>
</evidence>
<feature type="transmembrane region" description="Helical" evidence="6">
    <location>
        <begin position="76"/>
        <end position="95"/>
    </location>
</feature>
<dbReference type="Proteomes" id="UP001595640">
    <property type="component" value="Unassembled WGS sequence"/>
</dbReference>